<feature type="non-terminal residue" evidence="2">
    <location>
        <position position="1"/>
    </location>
</feature>
<dbReference type="SUPFAM" id="SSF56112">
    <property type="entry name" value="Protein kinase-like (PK-like)"/>
    <property type="match status" value="1"/>
</dbReference>
<dbReference type="CDD" id="cd05121">
    <property type="entry name" value="ABC1_ADCK3-like"/>
    <property type="match status" value="1"/>
</dbReference>
<feature type="domain" description="Protein kinase" evidence="1">
    <location>
        <begin position="87"/>
        <end position="382"/>
    </location>
</feature>
<dbReference type="PROSITE" id="PS50011">
    <property type="entry name" value="PROTEIN_KINASE_DOM"/>
    <property type="match status" value="1"/>
</dbReference>
<sequence length="382" mass="43121">LWDARHEWGAEKCVIMLQKLSGFYLKVAQVFATKQDFLPKQYIQKLSFVFENCDPMSPTEVLKTIQSELSRDVRNTLIHIEEAPIACATIAQVHRGIFESVGTVAMKIKRSDSERLMKLDMANMLLVSRIMDAANLHVPFDHTSVLLEYQSQIPREFDFERERVMMDLLERSICSKFEHIKVPRSFPSASSDSVITMTFMEGFSLSNFLSMRLSVGFEQALILKFATSLLEVYAYQIFELGIFQSDPHPGNLLIGTQGGLTILDFGQVKVLSSTTRIALAQLVIALARDSPDAGELLTLLGVKLDCANEKLETAVAYILFDTRMDLPMAKMNPFDTDLPPEVRALKISRIPREVFMLVRVVALLRGILSSLGLDIHSRRIWA</sequence>
<dbReference type="GO" id="GO:0005524">
    <property type="term" value="F:ATP binding"/>
    <property type="evidence" value="ECO:0007669"/>
    <property type="project" value="InterPro"/>
</dbReference>
<dbReference type="Pfam" id="PF03109">
    <property type="entry name" value="ABC1"/>
    <property type="match status" value="1"/>
</dbReference>
<evidence type="ECO:0000259" key="1">
    <source>
        <dbReference type="PROSITE" id="PS50011"/>
    </source>
</evidence>
<feature type="non-terminal residue" evidence="2">
    <location>
        <position position="382"/>
    </location>
</feature>
<dbReference type="AlphaFoldDB" id="A0A1Y5HXM0"/>
<dbReference type="PANTHER" id="PTHR43173:SF12">
    <property type="entry name" value="PROTEIN KINASE SUPERFAMILY PROTEIN"/>
    <property type="match status" value="1"/>
</dbReference>
<organism evidence="2">
    <name type="scientific">Ostreococcus tauri</name>
    <name type="common">Marine green alga</name>
    <dbReference type="NCBI Taxonomy" id="70448"/>
    <lineage>
        <taxon>Eukaryota</taxon>
        <taxon>Viridiplantae</taxon>
        <taxon>Chlorophyta</taxon>
        <taxon>Mamiellophyceae</taxon>
        <taxon>Mamiellales</taxon>
        <taxon>Bathycoccaceae</taxon>
        <taxon>Ostreococcus</taxon>
    </lineage>
</organism>
<evidence type="ECO:0000313" key="2">
    <source>
        <dbReference type="EMBL" id="OUS42011.1"/>
    </source>
</evidence>
<dbReference type="Proteomes" id="UP000195557">
    <property type="component" value="Unassembled WGS sequence"/>
</dbReference>
<dbReference type="InterPro" id="IPR000719">
    <property type="entry name" value="Prot_kinase_dom"/>
</dbReference>
<dbReference type="EMBL" id="KZ155839">
    <property type="protein sequence ID" value="OUS42011.1"/>
    <property type="molecule type" value="Genomic_DNA"/>
</dbReference>
<gene>
    <name evidence="2" type="ORF">BE221DRAFT_46782</name>
</gene>
<protein>
    <submittedName>
        <fullName evidence="2">ABC1 family-domain-containing protein</fullName>
    </submittedName>
</protein>
<reference evidence="2" key="1">
    <citation type="submission" date="2017-04" db="EMBL/GenBank/DDBJ databases">
        <title>Population genomics of picophytoplankton unveils novel chromosome hypervariability.</title>
        <authorList>
            <consortium name="DOE Joint Genome Institute"/>
            <person name="Blanc-Mathieu R."/>
            <person name="Krasovec M."/>
            <person name="Hebrard M."/>
            <person name="Yau S."/>
            <person name="Desgranges E."/>
            <person name="Martin J."/>
            <person name="Schackwitz W."/>
            <person name="Kuo A."/>
            <person name="Salin G."/>
            <person name="Donnadieu C."/>
            <person name="Desdevises Y."/>
            <person name="Sanchez-Ferandin S."/>
            <person name="Moreau H."/>
            <person name="Rivals E."/>
            <person name="Grigoriev I.V."/>
            <person name="Grimsley N."/>
            <person name="Eyre-Walker A."/>
            <person name="Piganeau G."/>
        </authorList>
    </citation>
    <scope>NUCLEOTIDE SEQUENCE [LARGE SCALE GENOMIC DNA]</scope>
    <source>
        <strain evidence="2">RCC 1115</strain>
    </source>
</reference>
<proteinExistence type="predicted"/>
<name>A0A1Y5HXM0_OSTTA</name>
<dbReference type="PANTHER" id="PTHR43173">
    <property type="entry name" value="ABC1 FAMILY PROTEIN"/>
    <property type="match status" value="1"/>
</dbReference>
<dbReference type="InterPro" id="IPR051130">
    <property type="entry name" value="Mito_struct-func_regulator"/>
</dbReference>
<dbReference type="InterPro" id="IPR004147">
    <property type="entry name" value="ABC1_dom"/>
</dbReference>
<dbReference type="InterPro" id="IPR011009">
    <property type="entry name" value="Kinase-like_dom_sf"/>
</dbReference>
<dbReference type="GO" id="GO:0004672">
    <property type="term" value="F:protein kinase activity"/>
    <property type="evidence" value="ECO:0007669"/>
    <property type="project" value="InterPro"/>
</dbReference>
<accession>A0A1Y5HXM0</accession>
<dbReference type="Gene3D" id="1.10.510.10">
    <property type="entry name" value="Transferase(Phosphotransferase) domain 1"/>
    <property type="match status" value="1"/>
</dbReference>